<comment type="caution">
    <text evidence="3">The sequence shown here is derived from an EMBL/GenBank/DDBJ whole genome shotgun (WGS) entry which is preliminary data.</text>
</comment>
<evidence type="ECO:0000313" key="3">
    <source>
        <dbReference type="EMBL" id="RLJ35963.1"/>
    </source>
</evidence>
<evidence type="ECO:0000313" key="2">
    <source>
        <dbReference type="EMBL" id="PKW28532.1"/>
    </source>
</evidence>
<evidence type="ECO:0000313" key="4">
    <source>
        <dbReference type="Proteomes" id="UP000233767"/>
    </source>
</evidence>
<dbReference type="Proteomes" id="UP000275027">
    <property type="component" value="Unassembled WGS sequence"/>
</dbReference>
<dbReference type="EMBL" id="RCCB01000010">
    <property type="protein sequence ID" value="RLJ35963.1"/>
    <property type="molecule type" value="Genomic_DNA"/>
</dbReference>
<evidence type="ECO:0000313" key="5">
    <source>
        <dbReference type="Proteomes" id="UP000275027"/>
    </source>
</evidence>
<keyword evidence="4" id="KW-1185">Reference proteome</keyword>
<name>A0A497VH16_9FLAO</name>
<keyword evidence="1" id="KW-0472">Membrane</keyword>
<dbReference type="AlphaFoldDB" id="A0A497VH16"/>
<reference evidence="2 4" key="1">
    <citation type="submission" date="2017-12" db="EMBL/GenBank/DDBJ databases">
        <title>Genomic Encyclopedia of Type Strains, Phase III (KMG-III): the genomes of soil and plant-associated and newly described type strains.</title>
        <authorList>
            <person name="Whitman W."/>
        </authorList>
    </citation>
    <scope>NUCLEOTIDE SEQUENCE [LARGE SCALE GENOMIC DNA]</scope>
    <source>
        <strain evidence="2 4">IP-10</strain>
    </source>
</reference>
<dbReference type="PANTHER" id="PTHR30441">
    <property type="entry name" value="DUF748 DOMAIN-CONTAINING PROTEIN"/>
    <property type="match status" value="1"/>
</dbReference>
<dbReference type="GO" id="GO:0090313">
    <property type="term" value="P:regulation of protein targeting to membrane"/>
    <property type="evidence" value="ECO:0007669"/>
    <property type="project" value="TreeGrafter"/>
</dbReference>
<protein>
    <submittedName>
        <fullName evidence="3">AsmA protein</fullName>
    </submittedName>
</protein>
<keyword evidence="1" id="KW-1133">Transmembrane helix</keyword>
<dbReference type="EMBL" id="PJND01000007">
    <property type="protein sequence ID" value="PKW28532.1"/>
    <property type="molecule type" value="Genomic_DNA"/>
</dbReference>
<accession>A0A497VH16</accession>
<sequence length="943" mass="105337">MKRHFLFETGKFLLGNKVSSHYFCTMKTSLKKIGIKVLKITGVTIASILLLMFLLPMLFPGRIAEQVKAFANKKLDGELSFSESNLSFFKHFPSLTVTLDDFALKGSAPYKNDTLVAAKDVSFGINLKNLIFDGDINIDEIYVSKGLINVKVNEKGQANYNVYISDKEETPKDTTGTSIRLERIDIRNVALKYEDISAKVNLQARGFNYLGKGNLDKSIFDLYTEAKIESLDFTFDGEKYLENKKIDADLITKINTNSLSFVFQQNDLKINKLPISFIGKMNFLKDGYDIDIKIESQDSRLNDLFTALPPKYVTWLEKTKVKGRTDLLLTFKGNYNASLNRKPDLAFGMNIREGNISYKDAPFETSNISLKFYTKLPSLETEQLEVKLDTLHFNVGNDYLSAKINSKGLKNIDLTAKVKSKLDVGKAIGAMGISNLELKGVLLADINSKGQYNSEKRLFPITDGKINLQNGFLKTEYYPNPITDIKFVAAVKNTTGQYKDLKIEVAPASFVFEQNPVYVKALLSNFDDVNYDVVAKGTLDIAKIYKVFRQKGLDITGYAKADLSLKGKQSYATTGQYSKLNNKGSLLLRDIKTTSELFPKPFFIREGLFTFHQDKMNFDKFSANYGKSDFAMKGRLENVINFVFEKNATLKGNFEVNSGLVVADEFMAQEPVAEKGKGVEKKTVQDTETAAASGVILLPENLKVSLLANVKKLEYDGLILDNVTGSTSLDRGKLFFQKIGFGIIGCRVGINGFYDDITAKKANFDIHFVAKNFNVKKAYNEIEMFRNLATAAEKAEGIISLDYTVKGQLNEEMKPVYPSLEGKGVVSLSKVKVNGLKLFNQLSSKTDFESIDNPDLSQVDIKSRIKNNIITIEQTKMKVALFRLRLQGETSFDGKLNLRIRVGLPPFGLIGIPVVVAGTQDNPKIKVFSKTGEAIEETKPEGQ</sequence>
<organism evidence="3 5">
    <name type="scientific">Flavobacterium lindanitolerans</name>
    <dbReference type="NCBI Taxonomy" id="428988"/>
    <lineage>
        <taxon>Bacteria</taxon>
        <taxon>Pseudomonadati</taxon>
        <taxon>Bacteroidota</taxon>
        <taxon>Flavobacteriia</taxon>
        <taxon>Flavobacteriales</taxon>
        <taxon>Flavobacteriaceae</taxon>
        <taxon>Flavobacterium</taxon>
    </lineage>
</organism>
<proteinExistence type="predicted"/>
<keyword evidence="1" id="KW-0812">Transmembrane</keyword>
<dbReference type="PANTHER" id="PTHR30441:SF8">
    <property type="entry name" value="DUF748 DOMAIN-CONTAINING PROTEIN"/>
    <property type="match status" value="1"/>
</dbReference>
<evidence type="ECO:0000256" key="1">
    <source>
        <dbReference type="SAM" id="Phobius"/>
    </source>
</evidence>
<gene>
    <name evidence="2" type="ORF">B0G92_0153</name>
    <name evidence="3" type="ORF">CLV50_1351</name>
</gene>
<dbReference type="InterPro" id="IPR052894">
    <property type="entry name" value="AsmA-related"/>
</dbReference>
<feature type="transmembrane region" description="Helical" evidence="1">
    <location>
        <begin position="37"/>
        <end position="59"/>
    </location>
</feature>
<dbReference type="Proteomes" id="UP000233767">
    <property type="component" value="Unassembled WGS sequence"/>
</dbReference>
<reference evidence="3 5" key="2">
    <citation type="submission" date="2018-10" db="EMBL/GenBank/DDBJ databases">
        <title>Genomic Encyclopedia of Archaeal and Bacterial Type Strains, Phase II (KMG-II): from individual species to whole genera.</title>
        <authorList>
            <person name="Goeker M."/>
        </authorList>
    </citation>
    <scope>NUCLEOTIDE SEQUENCE [LARGE SCALE GENOMIC DNA]</scope>
    <source>
        <strain evidence="3 5">DSM 21886</strain>
    </source>
</reference>
<dbReference type="GO" id="GO:0005886">
    <property type="term" value="C:plasma membrane"/>
    <property type="evidence" value="ECO:0007669"/>
    <property type="project" value="TreeGrafter"/>
</dbReference>